<dbReference type="EMBL" id="LIAE01008277">
    <property type="protein sequence ID" value="PAV74824.1"/>
    <property type="molecule type" value="Genomic_DNA"/>
</dbReference>
<dbReference type="InterPro" id="IPR002904">
    <property type="entry name" value="Lys-tRNA-ligase"/>
</dbReference>
<dbReference type="PANTHER" id="PTHR37940:SF1">
    <property type="entry name" value="LYSINE--TRNA LIGASE"/>
    <property type="match status" value="1"/>
</dbReference>
<dbReference type="STRING" id="2018661.A0A2A2KLH3"/>
<protein>
    <recommendedName>
        <fullName evidence="4">Lysine--tRNA ligase</fullName>
    </recommendedName>
</protein>
<reference evidence="2 3" key="1">
    <citation type="journal article" date="2017" name="Curr. Biol.">
        <title>Genome architecture and evolution of a unichromosomal asexual nematode.</title>
        <authorList>
            <person name="Fradin H."/>
            <person name="Zegar C."/>
            <person name="Gutwein M."/>
            <person name="Lucas J."/>
            <person name="Kovtun M."/>
            <person name="Corcoran D."/>
            <person name="Baugh L.R."/>
            <person name="Kiontke K."/>
            <person name="Gunsalus K."/>
            <person name="Fitch D.H."/>
            <person name="Piano F."/>
        </authorList>
    </citation>
    <scope>NUCLEOTIDE SEQUENCE [LARGE SCALE GENOMIC DNA]</scope>
    <source>
        <strain evidence="2">PF1309</strain>
    </source>
</reference>
<organism evidence="2 3">
    <name type="scientific">Diploscapter pachys</name>
    <dbReference type="NCBI Taxonomy" id="2018661"/>
    <lineage>
        <taxon>Eukaryota</taxon>
        <taxon>Metazoa</taxon>
        <taxon>Ecdysozoa</taxon>
        <taxon>Nematoda</taxon>
        <taxon>Chromadorea</taxon>
        <taxon>Rhabditida</taxon>
        <taxon>Rhabditina</taxon>
        <taxon>Rhabditomorpha</taxon>
        <taxon>Rhabditoidea</taxon>
        <taxon>Rhabditidae</taxon>
        <taxon>Diploscapter</taxon>
    </lineage>
</organism>
<name>A0A2A2KLH3_9BILA</name>
<evidence type="ECO:0000313" key="3">
    <source>
        <dbReference type="Proteomes" id="UP000218231"/>
    </source>
</evidence>
<dbReference type="Proteomes" id="UP000218231">
    <property type="component" value="Unassembled WGS sequence"/>
</dbReference>
<dbReference type="GO" id="GO:0005737">
    <property type="term" value="C:cytoplasm"/>
    <property type="evidence" value="ECO:0007669"/>
    <property type="project" value="InterPro"/>
</dbReference>
<sequence length="74" mass="8332">MDGLRKVPDNVPNGDMLREHLGKPLTRIPDPFGKFDSFAAHNNAMLRAFLDRFGFDYEFASSTDYYEGGKVSST</sequence>
<dbReference type="InterPro" id="IPR014729">
    <property type="entry name" value="Rossmann-like_a/b/a_fold"/>
</dbReference>
<evidence type="ECO:0000256" key="1">
    <source>
        <dbReference type="ARBA" id="ARBA00022490"/>
    </source>
</evidence>
<dbReference type="OrthoDB" id="8122055at2759"/>
<keyword evidence="3" id="KW-1185">Reference proteome</keyword>
<proteinExistence type="predicted"/>
<dbReference type="Pfam" id="PF01921">
    <property type="entry name" value="tRNA-synt_1f"/>
    <property type="match status" value="1"/>
</dbReference>
<dbReference type="AlphaFoldDB" id="A0A2A2KLH3"/>
<gene>
    <name evidence="2" type="ORF">WR25_17973</name>
</gene>
<dbReference type="GO" id="GO:0005524">
    <property type="term" value="F:ATP binding"/>
    <property type="evidence" value="ECO:0007669"/>
    <property type="project" value="InterPro"/>
</dbReference>
<accession>A0A2A2KLH3</accession>
<evidence type="ECO:0008006" key="4">
    <source>
        <dbReference type="Google" id="ProtNLM"/>
    </source>
</evidence>
<dbReference type="SUPFAM" id="SSF52374">
    <property type="entry name" value="Nucleotidylyl transferase"/>
    <property type="match status" value="1"/>
</dbReference>
<evidence type="ECO:0000313" key="2">
    <source>
        <dbReference type="EMBL" id="PAV74824.1"/>
    </source>
</evidence>
<dbReference type="Gene3D" id="3.40.50.620">
    <property type="entry name" value="HUPs"/>
    <property type="match status" value="1"/>
</dbReference>
<dbReference type="GO" id="GO:0004824">
    <property type="term" value="F:lysine-tRNA ligase activity"/>
    <property type="evidence" value="ECO:0007669"/>
    <property type="project" value="InterPro"/>
</dbReference>
<dbReference type="GO" id="GO:0006430">
    <property type="term" value="P:lysyl-tRNA aminoacylation"/>
    <property type="evidence" value="ECO:0007669"/>
    <property type="project" value="InterPro"/>
</dbReference>
<comment type="caution">
    <text evidence="2">The sequence shown here is derived from an EMBL/GenBank/DDBJ whole genome shotgun (WGS) entry which is preliminary data.</text>
</comment>
<keyword evidence="1" id="KW-0963">Cytoplasm</keyword>
<dbReference type="PANTHER" id="PTHR37940">
    <property type="entry name" value="LYSINE--TRNA LIGASE"/>
    <property type="match status" value="1"/>
</dbReference>